<dbReference type="GO" id="GO:0012505">
    <property type="term" value="C:endomembrane system"/>
    <property type="evidence" value="ECO:0007669"/>
    <property type="project" value="UniProtKB-SubCell"/>
</dbReference>
<evidence type="ECO:0000256" key="1">
    <source>
        <dbReference type="ARBA" id="ARBA00004308"/>
    </source>
</evidence>
<reference evidence="6" key="1">
    <citation type="journal article" date="2016" name="Mol. Ecol. Resour.">
        <title>Evaluation of the impact of RNA preservation methods of spiders for de novo transcriptome assembly.</title>
        <authorList>
            <person name="Kono N."/>
            <person name="Nakamura H."/>
            <person name="Ito Y."/>
            <person name="Tomita M."/>
            <person name="Arakawa K."/>
        </authorList>
    </citation>
    <scope>NUCLEOTIDE SEQUENCE</scope>
    <source>
        <tissue evidence="6">Whole body</tissue>
    </source>
</reference>
<protein>
    <submittedName>
        <fullName evidence="6">AP-4 complex subunit epsilon</fullName>
    </submittedName>
</protein>
<dbReference type="InterPro" id="IPR011989">
    <property type="entry name" value="ARM-like"/>
</dbReference>
<keyword evidence="3" id="KW-0653">Protein transport</keyword>
<evidence type="ECO:0000256" key="2">
    <source>
        <dbReference type="ARBA" id="ARBA00022448"/>
    </source>
</evidence>
<evidence type="ECO:0000259" key="5">
    <source>
        <dbReference type="Pfam" id="PF01602"/>
    </source>
</evidence>
<dbReference type="InterPro" id="IPR016024">
    <property type="entry name" value="ARM-type_fold"/>
</dbReference>
<evidence type="ECO:0000256" key="4">
    <source>
        <dbReference type="ARBA" id="ARBA00023136"/>
    </source>
</evidence>
<keyword evidence="4" id="KW-0472">Membrane</keyword>
<dbReference type="SUPFAM" id="SSF48371">
    <property type="entry name" value="ARM repeat"/>
    <property type="match status" value="1"/>
</dbReference>
<dbReference type="InterPro" id="IPR050840">
    <property type="entry name" value="Adaptor_Complx_Large_Subunit"/>
</dbReference>
<dbReference type="PANTHER" id="PTHR22780">
    <property type="entry name" value="ADAPTIN, ALPHA/GAMMA/EPSILON"/>
    <property type="match status" value="1"/>
</dbReference>
<dbReference type="Gene3D" id="1.25.10.10">
    <property type="entry name" value="Leucine-rich Repeat Variant"/>
    <property type="match status" value="1"/>
</dbReference>
<dbReference type="EMBL" id="IAAA01023924">
    <property type="protein sequence ID" value="LAA07226.1"/>
    <property type="molecule type" value="mRNA"/>
</dbReference>
<dbReference type="OrthoDB" id="29308at2759"/>
<dbReference type="Pfam" id="PF01602">
    <property type="entry name" value="Adaptin_N"/>
    <property type="match status" value="1"/>
</dbReference>
<feature type="domain" description="Clathrin/coatomer adaptor adaptin-like N-terminal" evidence="5">
    <location>
        <begin position="84"/>
        <end position="393"/>
    </location>
</feature>
<evidence type="ECO:0000256" key="3">
    <source>
        <dbReference type="ARBA" id="ARBA00022927"/>
    </source>
</evidence>
<dbReference type="GO" id="GO:0016192">
    <property type="term" value="P:vesicle-mediated transport"/>
    <property type="evidence" value="ECO:0007669"/>
    <property type="project" value="InterPro"/>
</dbReference>
<name>A0A2L2YGD8_PARTP</name>
<comment type="subcellular location">
    <subcellularLocation>
        <location evidence="1">Endomembrane system</location>
    </subcellularLocation>
</comment>
<dbReference type="GO" id="GO:0030117">
    <property type="term" value="C:membrane coat"/>
    <property type="evidence" value="ECO:0007669"/>
    <property type="project" value="InterPro"/>
</dbReference>
<organism evidence="6">
    <name type="scientific">Parasteatoda tepidariorum</name>
    <name type="common">Common house spider</name>
    <name type="synonym">Achaearanea tepidariorum</name>
    <dbReference type="NCBI Taxonomy" id="114398"/>
    <lineage>
        <taxon>Eukaryota</taxon>
        <taxon>Metazoa</taxon>
        <taxon>Ecdysozoa</taxon>
        <taxon>Arthropoda</taxon>
        <taxon>Chelicerata</taxon>
        <taxon>Arachnida</taxon>
        <taxon>Araneae</taxon>
        <taxon>Araneomorphae</taxon>
        <taxon>Entelegynae</taxon>
        <taxon>Araneoidea</taxon>
        <taxon>Theridiidae</taxon>
        <taxon>Parasteatoda</taxon>
    </lineage>
</organism>
<dbReference type="InterPro" id="IPR002553">
    <property type="entry name" value="Clathrin/coatomer_adapt-like_N"/>
</dbReference>
<proteinExistence type="evidence at transcript level"/>
<dbReference type="GO" id="GO:0006886">
    <property type="term" value="P:intracellular protein transport"/>
    <property type="evidence" value="ECO:0007669"/>
    <property type="project" value="InterPro"/>
</dbReference>
<dbReference type="AlphaFoldDB" id="A0A2L2YGD8"/>
<keyword evidence="2" id="KW-0813">Transport</keyword>
<sequence>MSKFVGKTFESLNSIFNNSGLFQSGQSKPSSKYQLPWLADSKSVIRKLKTLESEQEKEEVIKSYLSEAEKRLAEPDIAAEEIEDIINMCMICETMGFPTPFIYIHCLKLAQKGNLQQKRTGFTAVAYLLNPKHELVVLLINTIQKDLLSSNYLEVLLALTAVCNLINVETVHDVLHLVEDKLNHPKSSVRKSAILTLGHCLQLIDSASAYQMSFSKFEKALTDSDLEVVSAAICVLYKIVQVLSGDYSYLIDSLVELQNQILLRRVPRSMTYCDIPAPWLQIDILKLLKYLQKTSEQSQVIVPMLKKTLQQITLQSTLAHAILYQVIDTISCIESPNDLVEMALASVSTLLKSRNINLKLIGVEALILVVKSLKPSIAAAQQEIIMECLKLPDETLQHKQTT</sequence>
<evidence type="ECO:0000313" key="6">
    <source>
        <dbReference type="EMBL" id="LAA07226.1"/>
    </source>
</evidence>
<accession>A0A2L2YGD8</accession>